<feature type="region of interest" description="Disordered" evidence="2">
    <location>
        <begin position="113"/>
        <end position="171"/>
    </location>
</feature>
<evidence type="ECO:0000256" key="2">
    <source>
        <dbReference type="SAM" id="MobiDB-lite"/>
    </source>
</evidence>
<proteinExistence type="predicted"/>
<dbReference type="EMBL" id="JBHSNZ010000005">
    <property type="protein sequence ID" value="MFC5807595.1"/>
    <property type="molecule type" value="Genomic_DNA"/>
</dbReference>
<gene>
    <name evidence="4" type="ORF">ACFQGO_08750</name>
</gene>
<protein>
    <submittedName>
        <fullName evidence="4">Alpha-N-acetylglucosaminidase N-terminal domain-containing protein</fullName>
    </submittedName>
</protein>
<sequence length="171" mass="17584">MNSPSRRTVPGSAGAIGLGAFLEGAAPAHAAESPGGGPVFDTAPACSALNRPLPGHAGQFRLSLLDRDGTVDRFRVTGATGRVRVRATTPATLLVDVHGYLTYVCGAHLARNAGPQHRPARLPAPARPPKEADRELPGTPPPPSAPAAATGRSGPTPVERQGDHLTIRSFC</sequence>
<dbReference type="PROSITE" id="PS51318">
    <property type="entry name" value="TAT"/>
    <property type="match status" value="1"/>
</dbReference>
<keyword evidence="5" id="KW-1185">Reference proteome</keyword>
<reference evidence="5" key="1">
    <citation type="journal article" date="2019" name="Int. J. Syst. Evol. Microbiol.">
        <title>The Global Catalogue of Microorganisms (GCM) 10K type strain sequencing project: providing services to taxonomists for standard genome sequencing and annotation.</title>
        <authorList>
            <consortium name="The Broad Institute Genomics Platform"/>
            <consortium name="The Broad Institute Genome Sequencing Center for Infectious Disease"/>
            <person name="Wu L."/>
            <person name="Ma J."/>
        </authorList>
    </citation>
    <scope>NUCLEOTIDE SEQUENCE [LARGE SCALE GENOMIC DNA]</scope>
    <source>
        <strain evidence="5">JCM 9918</strain>
    </source>
</reference>
<name>A0ABW1B4J6_9ACTN</name>
<evidence type="ECO:0000313" key="4">
    <source>
        <dbReference type="EMBL" id="MFC5807595.1"/>
    </source>
</evidence>
<feature type="compositionally biased region" description="Basic and acidic residues" evidence="2">
    <location>
        <begin position="160"/>
        <end position="171"/>
    </location>
</feature>
<evidence type="ECO:0000259" key="3">
    <source>
        <dbReference type="Pfam" id="PF12971"/>
    </source>
</evidence>
<feature type="domain" description="Alpha-N-acetylglucosaminidase N-terminal" evidence="3">
    <location>
        <begin position="45"/>
        <end position="124"/>
    </location>
</feature>
<evidence type="ECO:0000313" key="5">
    <source>
        <dbReference type="Proteomes" id="UP001596112"/>
    </source>
</evidence>
<feature type="compositionally biased region" description="Low complexity" evidence="2">
    <location>
        <begin position="146"/>
        <end position="157"/>
    </location>
</feature>
<evidence type="ECO:0000256" key="1">
    <source>
        <dbReference type="ARBA" id="ARBA00022801"/>
    </source>
</evidence>
<dbReference type="Pfam" id="PF12971">
    <property type="entry name" value="NAGLU_N"/>
    <property type="match status" value="1"/>
</dbReference>
<dbReference type="RefSeq" id="WP_272168153.1">
    <property type="nucleotide sequence ID" value="NZ_JAQOSL010000002.1"/>
</dbReference>
<accession>A0ABW1B4J6</accession>
<dbReference type="Gene3D" id="3.30.379.10">
    <property type="entry name" value="Chitobiase/beta-hexosaminidase domain 2-like"/>
    <property type="match status" value="1"/>
</dbReference>
<dbReference type="InterPro" id="IPR029018">
    <property type="entry name" value="Hex-like_dom2"/>
</dbReference>
<dbReference type="InterPro" id="IPR024240">
    <property type="entry name" value="NAGLU_N"/>
</dbReference>
<dbReference type="InterPro" id="IPR006311">
    <property type="entry name" value="TAT_signal"/>
</dbReference>
<keyword evidence="1" id="KW-0378">Hydrolase</keyword>
<comment type="caution">
    <text evidence="4">The sequence shown here is derived from an EMBL/GenBank/DDBJ whole genome shotgun (WGS) entry which is preliminary data.</text>
</comment>
<organism evidence="4 5">
    <name type="scientific">Streptomyces heilongjiangensis</name>
    <dbReference type="NCBI Taxonomy" id="945052"/>
    <lineage>
        <taxon>Bacteria</taxon>
        <taxon>Bacillati</taxon>
        <taxon>Actinomycetota</taxon>
        <taxon>Actinomycetes</taxon>
        <taxon>Kitasatosporales</taxon>
        <taxon>Streptomycetaceae</taxon>
        <taxon>Streptomyces</taxon>
    </lineage>
</organism>
<dbReference type="Proteomes" id="UP001596112">
    <property type="component" value="Unassembled WGS sequence"/>
</dbReference>